<evidence type="ECO:0000259" key="2">
    <source>
        <dbReference type="Pfam" id="PF11470"/>
    </source>
</evidence>
<dbReference type="CDD" id="cd17075">
    <property type="entry name" value="UBX1_UBXN9"/>
    <property type="match status" value="1"/>
</dbReference>
<dbReference type="PANTHER" id="PTHR46467">
    <property type="entry name" value="TETHER CONTAINING UBX DOMAIN FOR GLUT4"/>
    <property type="match status" value="1"/>
</dbReference>
<feature type="region of interest" description="Disordered" evidence="1">
    <location>
        <begin position="486"/>
        <end position="517"/>
    </location>
</feature>
<dbReference type="GO" id="GO:0006886">
    <property type="term" value="P:intracellular protein transport"/>
    <property type="evidence" value="ECO:0007669"/>
    <property type="project" value="TreeGrafter"/>
</dbReference>
<comment type="caution">
    <text evidence="3">The sequence shown here is derived from an EMBL/GenBank/DDBJ whole genome shotgun (WGS) entry which is preliminary data.</text>
</comment>
<dbReference type="Pfam" id="PF11470">
    <property type="entry name" value="TUG-UBL1"/>
    <property type="match status" value="1"/>
</dbReference>
<accession>A0AAV9PHY9</accession>
<dbReference type="CDD" id="cd16105">
    <property type="entry name" value="Ubl_ASPSCR1_like"/>
    <property type="match status" value="1"/>
</dbReference>
<organism evidence="3 4">
    <name type="scientific">Saxophila tyrrhenica</name>
    <dbReference type="NCBI Taxonomy" id="1690608"/>
    <lineage>
        <taxon>Eukaryota</taxon>
        <taxon>Fungi</taxon>
        <taxon>Dikarya</taxon>
        <taxon>Ascomycota</taxon>
        <taxon>Pezizomycotina</taxon>
        <taxon>Dothideomycetes</taxon>
        <taxon>Dothideomycetidae</taxon>
        <taxon>Mycosphaerellales</taxon>
        <taxon>Extremaceae</taxon>
        <taxon>Saxophila</taxon>
    </lineage>
</organism>
<dbReference type="GO" id="GO:0012506">
    <property type="term" value="C:vesicle membrane"/>
    <property type="evidence" value="ECO:0007669"/>
    <property type="project" value="TreeGrafter"/>
</dbReference>
<dbReference type="Gene3D" id="3.10.20.90">
    <property type="entry name" value="Phosphatidylinositol 3-kinase Catalytic Subunit, Chain A, domain 1"/>
    <property type="match status" value="1"/>
</dbReference>
<dbReference type="PANTHER" id="PTHR46467:SF1">
    <property type="entry name" value="TETHER CONTAINING UBX DOMAIN FOR GLUT4"/>
    <property type="match status" value="1"/>
</dbReference>
<dbReference type="GO" id="GO:0005634">
    <property type="term" value="C:nucleus"/>
    <property type="evidence" value="ECO:0007669"/>
    <property type="project" value="TreeGrafter"/>
</dbReference>
<feature type="region of interest" description="Disordered" evidence="1">
    <location>
        <begin position="232"/>
        <end position="336"/>
    </location>
</feature>
<dbReference type="InterPro" id="IPR029071">
    <property type="entry name" value="Ubiquitin-like_domsf"/>
</dbReference>
<feature type="region of interest" description="Disordered" evidence="1">
    <location>
        <begin position="121"/>
        <end position="142"/>
    </location>
</feature>
<dbReference type="RefSeq" id="XP_064662054.1">
    <property type="nucleotide sequence ID" value="XM_064799299.1"/>
</dbReference>
<protein>
    <recommendedName>
        <fullName evidence="2">TUG ubiquitin-like domain-containing protein</fullName>
    </recommendedName>
</protein>
<evidence type="ECO:0000256" key="1">
    <source>
        <dbReference type="SAM" id="MobiDB-lite"/>
    </source>
</evidence>
<feature type="compositionally biased region" description="Low complexity" evidence="1">
    <location>
        <begin position="232"/>
        <end position="244"/>
    </location>
</feature>
<dbReference type="InterPro" id="IPR059238">
    <property type="entry name" value="UBX1_UBXN9"/>
</dbReference>
<dbReference type="InterPro" id="IPR021569">
    <property type="entry name" value="TUG-UBL1"/>
</dbReference>
<dbReference type="AlphaFoldDB" id="A0AAV9PHY9"/>
<dbReference type="GO" id="GO:0005737">
    <property type="term" value="C:cytoplasm"/>
    <property type="evidence" value="ECO:0007669"/>
    <property type="project" value="TreeGrafter"/>
</dbReference>
<sequence>MSSSIWVVDSSFKRTQVKVTPGKYMREVLEESCKSRKLTPEGHTLKTQNNKVVDLSQPFRLSGLSAGAKLQLVQASKSPGVVSVALQLPDSEGGGRLNDKFPSNTSLWLVLRKYEDAVAGSPPRKLNLTQRGTPSGSSGAGRLNYEQPCLHLMNRNMETFTDLQKTFAQLGLNGGSVLIRLSFKATDTPLEEAMGEITEYFSSVDTVPAAAGSSANQAAEAVHADDNMESAPAATAENAAVADEGAAKQEPSEEVTMSEGTTAPIVENDVIASSSETQPQPPASQNEEIAPPVSSPPPPSSSNSNTINGISVYRPPSSSTPAAALQPDDPSAFEPTVDHAKSHQANLQTAGKNKRLLSDKELAEQEDARQQRVSAVQSVVVRVRYPDQSQIETTVYASETAADLYGKVMDTLAAAPEPFELKYTGNKGHEIIPNTSAKRLVKDFGFKGRVLVTLVWSQDASPAAQRGPSLKEEYRRHATDLKVELATQQAQGESAHKTAMQKPESKPGGSGEGKKGGDIEAKMKKFLGFGKNRYAGCMRYVIEQVLSEV</sequence>
<dbReference type="GeneID" id="89923387"/>
<feature type="domain" description="TUG ubiquitin-like" evidence="2">
    <location>
        <begin position="8"/>
        <end position="72"/>
    </location>
</feature>
<name>A0AAV9PHY9_9PEZI</name>
<proteinExistence type="predicted"/>
<keyword evidence="4" id="KW-1185">Reference proteome</keyword>
<feature type="compositionally biased region" description="Polar residues" evidence="1">
    <location>
        <begin position="127"/>
        <end position="137"/>
    </location>
</feature>
<feature type="compositionally biased region" description="Polar residues" evidence="1">
    <location>
        <begin position="271"/>
        <end position="287"/>
    </location>
</feature>
<dbReference type="Proteomes" id="UP001337655">
    <property type="component" value="Unassembled WGS sequence"/>
</dbReference>
<evidence type="ECO:0000313" key="4">
    <source>
        <dbReference type="Proteomes" id="UP001337655"/>
    </source>
</evidence>
<dbReference type="EMBL" id="JAVRRT010000003">
    <property type="protein sequence ID" value="KAK5173359.1"/>
    <property type="molecule type" value="Genomic_DNA"/>
</dbReference>
<dbReference type="SUPFAM" id="SSF54236">
    <property type="entry name" value="Ubiquitin-like"/>
    <property type="match status" value="1"/>
</dbReference>
<gene>
    <name evidence="3" type="ORF">LTR77_002040</name>
</gene>
<reference evidence="3 4" key="1">
    <citation type="submission" date="2023-08" db="EMBL/GenBank/DDBJ databases">
        <title>Black Yeasts Isolated from many extreme environments.</title>
        <authorList>
            <person name="Coleine C."/>
            <person name="Stajich J.E."/>
            <person name="Selbmann L."/>
        </authorList>
    </citation>
    <scope>NUCLEOTIDE SEQUENCE [LARGE SCALE GENOMIC DNA]</scope>
    <source>
        <strain evidence="3 4">CCFEE 5935</strain>
    </source>
</reference>
<evidence type="ECO:0000313" key="3">
    <source>
        <dbReference type="EMBL" id="KAK5173359.1"/>
    </source>
</evidence>